<proteinExistence type="predicted"/>
<reference evidence="2 3" key="1">
    <citation type="submission" date="2014-09" db="EMBL/GenBank/DDBJ databases">
        <title>Sporocytophaga myxococcoides PG-01 genome sequencing.</title>
        <authorList>
            <person name="Liu L."/>
            <person name="Gao P.J."/>
            <person name="Chen G.J."/>
            <person name="Wang L.S."/>
        </authorList>
    </citation>
    <scope>NUCLEOTIDE SEQUENCE [LARGE SCALE GENOMIC DNA]</scope>
    <source>
        <strain evidence="2 3">PG-01</strain>
    </source>
</reference>
<evidence type="ECO:0000313" key="3">
    <source>
        <dbReference type="Proteomes" id="UP000030185"/>
    </source>
</evidence>
<name>A0A098L8W7_9BACT</name>
<protein>
    <recommendedName>
        <fullName evidence="1">Secretion system C-terminal sorting domain-containing protein</fullName>
    </recommendedName>
</protein>
<evidence type="ECO:0000313" key="2">
    <source>
        <dbReference type="EMBL" id="GAL83022.1"/>
    </source>
</evidence>
<dbReference type="InterPro" id="IPR055015">
    <property type="entry name" value="GCX_COOH"/>
</dbReference>
<dbReference type="InterPro" id="IPR026444">
    <property type="entry name" value="Secre_tail"/>
</dbReference>
<dbReference type="NCBIfam" id="TIGR04183">
    <property type="entry name" value="Por_Secre_tail"/>
    <property type="match status" value="1"/>
</dbReference>
<feature type="domain" description="Secretion system C-terminal sorting" evidence="1">
    <location>
        <begin position="192"/>
        <end position="267"/>
    </location>
</feature>
<dbReference type="STRING" id="153721.MYP_248"/>
<keyword evidence="3" id="KW-1185">Reference proteome</keyword>
<organism evidence="2 3">
    <name type="scientific">Sporocytophaga myxococcoides</name>
    <dbReference type="NCBI Taxonomy" id="153721"/>
    <lineage>
        <taxon>Bacteria</taxon>
        <taxon>Pseudomonadati</taxon>
        <taxon>Bacteroidota</taxon>
        <taxon>Cytophagia</taxon>
        <taxon>Cytophagales</taxon>
        <taxon>Cytophagaceae</taxon>
        <taxon>Sporocytophaga</taxon>
    </lineage>
</organism>
<dbReference type="AlphaFoldDB" id="A0A098L8W7"/>
<accession>A0A098L8W7</accession>
<dbReference type="EMBL" id="BBLT01000001">
    <property type="protein sequence ID" value="GAL83022.1"/>
    <property type="molecule type" value="Genomic_DNA"/>
</dbReference>
<evidence type="ECO:0000259" key="1">
    <source>
        <dbReference type="Pfam" id="PF18962"/>
    </source>
</evidence>
<gene>
    <name evidence="2" type="ORF">MYP_248</name>
</gene>
<dbReference type="Gene3D" id="2.60.40.3080">
    <property type="match status" value="1"/>
</dbReference>
<dbReference type="Pfam" id="PF18962">
    <property type="entry name" value="Por_Secre_tail"/>
    <property type="match status" value="1"/>
</dbReference>
<comment type="caution">
    <text evidence="2">The sequence shown here is derived from an EMBL/GenBank/DDBJ whole genome shotgun (WGS) entry which is preliminary data.</text>
</comment>
<dbReference type="NCBIfam" id="NF045639">
    <property type="entry name" value="GCX_COOH"/>
    <property type="match status" value="1"/>
</dbReference>
<dbReference type="eggNOG" id="ENOG5033M43">
    <property type="taxonomic scope" value="Bacteria"/>
</dbReference>
<dbReference type="Proteomes" id="UP000030185">
    <property type="component" value="Unassembled WGS sequence"/>
</dbReference>
<sequence length="269" mass="29774">MLCQYGQAIKAQDIMVVINPTSGCKEGGFVNATITANFVPSGHYCSWAINLTGFSLPFHDRTFSHSLTTGVYLFRCKYGSNIYSSSLINVTTYGTIEEICGEYKQWPYWVAGNYITTCEDGAVIIEDDEPGELYLKASNAITLLPGFTANTGTIVEARIAPVCSPNTESNVFSNLRESVLNSYINETFNTSIYPNPSSGDFMLDLNFPESRNVDIEVSDVTGKEVYKNKLGFIDMASLNIDLSREKPGLYLLKIISDSNTEFQKIVISR</sequence>